<evidence type="ECO:0000256" key="9">
    <source>
        <dbReference type="PROSITE-ProRule" id="PRU00042"/>
    </source>
</evidence>
<evidence type="ECO:0000256" key="1">
    <source>
        <dbReference type="ARBA" id="ARBA00004123"/>
    </source>
</evidence>
<keyword evidence="6" id="KW-0805">Transcription regulation</keyword>
<feature type="region of interest" description="Disordered" evidence="11">
    <location>
        <begin position="1"/>
        <end position="133"/>
    </location>
</feature>
<dbReference type="SUPFAM" id="SSF57667">
    <property type="entry name" value="beta-beta-alpha zinc fingers"/>
    <property type="match status" value="1"/>
</dbReference>
<evidence type="ECO:0000256" key="2">
    <source>
        <dbReference type="ARBA" id="ARBA00022723"/>
    </source>
</evidence>
<keyword evidence="8" id="KW-0539">Nucleus</keyword>
<accession>A0A6G1I2Q9</accession>
<dbReference type="InterPro" id="IPR036236">
    <property type="entry name" value="Znf_C2H2_sf"/>
</dbReference>
<evidence type="ECO:0000256" key="10">
    <source>
        <dbReference type="SAM" id="Coils"/>
    </source>
</evidence>
<evidence type="ECO:0000256" key="7">
    <source>
        <dbReference type="ARBA" id="ARBA00023163"/>
    </source>
</evidence>
<dbReference type="PANTHER" id="PTHR23235">
    <property type="entry name" value="KRUEPPEL-LIKE TRANSCRIPTION FACTOR"/>
    <property type="match status" value="1"/>
</dbReference>
<dbReference type="GO" id="GO:0000978">
    <property type="term" value="F:RNA polymerase II cis-regulatory region sequence-specific DNA binding"/>
    <property type="evidence" value="ECO:0007669"/>
    <property type="project" value="TreeGrafter"/>
</dbReference>
<evidence type="ECO:0000313" key="14">
    <source>
        <dbReference type="Proteomes" id="UP000799640"/>
    </source>
</evidence>
<feature type="region of interest" description="Disordered" evidence="11">
    <location>
        <begin position="319"/>
        <end position="447"/>
    </location>
</feature>
<evidence type="ECO:0000259" key="12">
    <source>
        <dbReference type="PROSITE" id="PS50157"/>
    </source>
</evidence>
<dbReference type="FunFam" id="3.30.160.60:FF:000606">
    <property type="entry name" value="C2H2 transcription factor, putative"/>
    <property type="match status" value="1"/>
</dbReference>
<keyword evidence="4 9" id="KW-0863">Zinc-finger</keyword>
<feature type="compositionally biased region" description="Polar residues" evidence="11">
    <location>
        <begin position="632"/>
        <end position="649"/>
    </location>
</feature>
<dbReference type="GO" id="GO:0000981">
    <property type="term" value="F:DNA-binding transcription factor activity, RNA polymerase II-specific"/>
    <property type="evidence" value="ECO:0007669"/>
    <property type="project" value="TreeGrafter"/>
</dbReference>
<dbReference type="FunFam" id="3.30.160.60:FF:000758">
    <property type="entry name" value="C2H2 transcription factor, putative"/>
    <property type="match status" value="1"/>
</dbReference>
<evidence type="ECO:0000256" key="5">
    <source>
        <dbReference type="ARBA" id="ARBA00022833"/>
    </source>
</evidence>
<proteinExistence type="predicted"/>
<keyword evidence="2" id="KW-0479">Metal-binding</keyword>
<feature type="region of interest" description="Disordered" evidence="11">
    <location>
        <begin position="531"/>
        <end position="650"/>
    </location>
</feature>
<dbReference type="EMBL" id="ML996691">
    <property type="protein sequence ID" value="KAF2402265.1"/>
    <property type="molecule type" value="Genomic_DNA"/>
</dbReference>
<evidence type="ECO:0000256" key="11">
    <source>
        <dbReference type="SAM" id="MobiDB-lite"/>
    </source>
</evidence>
<evidence type="ECO:0000313" key="13">
    <source>
        <dbReference type="EMBL" id="KAF2402265.1"/>
    </source>
</evidence>
<feature type="compositionally biased region" description="Polar residues" evidence="11">
    <location>
        <begin position="319"/>
        <end position="341"/>
    </location>
</feature>
<keyword evidence="7" id="KW-0804">Transcription</keyword>
<dbReference type="OrthoDB" id="624345at2759"/>
<feature type="domain" description="C2H2-type" evidence="12">
    <location>
        <begin position="133"/>
        <end position="163"/>
    </location>
</feature>
<dbReference type="Proteomes" id="UP000799640">
    <property type="component" value="Unassembled WGS sequence"/>
</dbReference>
<keyword evidence="5" id="KW-0862">Zinc</keyword>
<feature type="compositionally biased region" description="Low complexity" evidence="11">
    <location>
        <begin position="241"/>
        <end position="255"/>
    </location>
</feature>
<evidence type="ECO:0000256" key="8">
    <source>
        <dbReference type="ARBA" id="ARBA00023242"/>
    </source>
</evidence>
<evidence type="ECO:0000256" key="6">
    <source>
        <dbReference type="ARBA" id="ARBA00023015"/>
    </source>
</evidence>
<keyword evidence="10" id="KW-0175">Coiled coil</keyword>
<dbReference type="AlphaFoldDB" id="A0A6G1I2Q9"/>
<feature type="domain" description="C2H2-type" evidence="12">
    <location>
        <begin position="164"/>
        <end position="191"/>
    </location>
</feature>
<feature type="compositionally biased region" description="Basic and acidic residues" evidence="11">
    <location>
        <begin position="99"/>
        <end position="110"/>
    </location>
</feature>
<keyword evidence="14" id="KW-1185">Reference proteome</keyword>
<feature type="compositionally biased region" description="Basic residues" evidence="11">
    <location>
        <begin position="82"/>
        <end position="92"/>
    </location>
</feature>
<protein>
    <recommendedName>
        <fullName evidence="12">C2H2-type domain-containing protein</fullName>
    </recommendedName>
</protein>
<dbReference type="PANTHER" id="PTHR23235:SF127">
    <property type="entry name" value="TRANSCRIPTION FACTOR, PUTATIVE (AFU_ORTHOLOGUE AFUA_3G09820)-RELATED"/>
    <property type="match status" value="1"/>
</dbReference>
<evidence type="ECO:0000256" key="3">
    <source>
        <dbReference type="ARBA" id="ARBA00022737"/>
    </source>
</evidence>
<feature type="region of interest" description="Disordered" evidence="11">
    <location>
        <begin position="484"/>
        <end position="514"/>
    </location>
</feature>
<sequence>MSAFCAVNTTLSVPDPPRLADDATPTTPKPNRFFDSDDAAAKTPTKDSFAGIPGQRPLPPAPYTNTSTPPLARSDSKMSGRTVRRQGSHRSSKSMDSSMDVKMEDEHEGGGSDGESVQSDSTRPSKKKKGQRFFCTDYPPCSLSFTRSEHLARHIRKHTGERPFQCHCSRRFSRLDNLRQHAQTVHVNEDIPGDSLAATHTRFQRQIRTERVRAPPGRARSSTLGSQGGHGHARGHARNLSTSSITSVSTTTSSIAGDEYRRSGPIPDNYRRSNPGMSAEAQRAMLSVDTYNTGVTSSPGGPQAYYTVGGHSPSGYSTPTSATFSAGTGSPRFSSGLQSPASIPRSVTWDTRTPGRRLSVPSAGAWIPGGSPLPPHLSQAPTGGSSLMSPAPPSYYSPSQHHSRRDSTASTAPDDWRRRTWHPGTHTGLLRQPGGGLPAYHTPDSPRPLFPQPPQISQVQQAQAPMRLPGIESFDYVQPALPRRAPSPMQLDTAPPATAGAERPLTGTSEAHARQGHVSWDLRDGLGRLDIANATPPREPNYEYPRPMTAPHGEGTPLRNKRHGWYNGPLLGGPGPLIRTSPAGLQMQQQQQQSMQQQQQQLVQQQQQQQVQPAPQQHQPFPFANQLRPSPDGSSSSEGVPTPSTSSVEINPAIMHSNGVVETGLPPAHEHHELAPPHVFDEAREREKFVREGYAPPPVVGLGIGVQAQEQARQEEERERWAREEQARLGEAMRELERKNMERNMEREREREREHMQAAVALAHGPQSALRGVQMMGHPIGPASVPGQQHFPPRPLEPRVPDAYRRLDALVAVATGEGEMR</sequence>
<comment type="subcellular location">
    <subcellularLocation>
        <location evidence="1">Nucleus</location>
    </subcellularLocation>
</comment>
<dbReference type="GO" id="GO:0008270">
    <property type="term" value="F:zinc ion binding"/>
    <property type="evidence" value="ECO:0007669"/>
    <property type="project" value="UniProtKB-KW"/>
</dbReference>
<feature type="region of interest" description="Disordered" evidence="11">
    <location>
        <begin position="204"/>
        <end position="278"/>
    </location>
</feature>
<gene>
    <name evidence="13" type="ORF">EJ06DRAFT_331268</name>
</gene>
<dbReference type="PROSITE" id="PS50157">
    <property type="entry name" value="ZINC_FINGER_C2H2_2"/>
    <property type="match status" value="2"/>
</dbReference>
<feature type="region of interest" description="Disordered" evidence="11">
    <location>
        <begin position="776"/>
        <end position="800"/>
    </location>
</feature>
<evidence type="ECO:0000256" key="4">
    <source>
        <dbReference type="ARBA" id="ARBA00022771"/>
    </source>
</evidence>
<feature type="coiled-coil region" evidence="10">
    <location>
        <begin position="722"/>
        <end position="758"/>
    </location>
</feature>
<keyword evidence="3" id="KW-0677">Repeat</keyword>
<reference evidence="13" key="1">
    <citation type="journal article" date="2020" name="Stud. Mycol.">
        <title>101 Dothideomycetes genomes: a test case for predicting lifestyles and emergence of pathogens.</title>
        <authorList>
            <person name="Haridas S."/>
            <person name="Albert R."/>
            <person name="Binder M."/>
            <person name="Bloem J."/>
            <person name="Labutti K."/>
            <person name="Salamov A."/>
            <person name="Andreopoulos B."/>
            <person name="Baker S."/>
            <person name="Barry K."/>
            <person name="Bills G."/>
            <person name="Bluhm B."/>
            <person name="Cannon C."/>
            <person name="Castanera R."/>
            <person name="Culley D."/>
            <person name="Daum C."/>
            <person name="Ezra D."/>
            <person name="Gonzalez J."/>
            <person name="Henrissat B."/>
            <person name="Kuo A."/>
            <person name="Liang C."/>
            <person name="Lipzen A."/>
            <person name="Lutzoni F."/>
            <person name="Magnuson J."/>
            <person name="Mondo S."/>
            <person name="Nolan M."/>
            <person name="Ohm R."/>
            <person name="Pangilinan J."/>
            <person name="Park H.-J."/>
            <person name="Ramirez L."/>
            <person name="Alfaro M."/>
            <person name="Sun H."/>
            <person name="Tritt A."/>
            <person name="Yoshinaga Y."/>
            <person name="Zwiers L.-H."/>
            <person name="Turgeon B."/>
            <person name="Goodwin S."/>
            <person name="Spatafora J."/>
            <person name="Crous P."/>
            <person name="Grigoriev I."/>
        </authorList>
    </citation>
    <scope>NUCLEOTIDE SEQUENCE</scope>
    <source>
        <strain evidence="13">CBS 262.69</strain>
    </source>
</reference>
<name>A0A6G1I2Q9_9PEZI</name>
<organism evidence="13 14">
    <name type="scientific">Trichodelitschia bisporula</name>
    <dbReference type="NCBI Taxonomy" id="703511"/>
    <lineage>
        <taxon>Eukaryota</taxon>
        <taxon>Fungi</taxon>
        <taxon>Dikarya</taxon>
        <taxon>Ascomycota</taxon>
        <taxon>Pezizomycotina</taxon>
        <taxon>Dothideomycetes</taxon>
        <taxon>Dothideomycetes incertae sedis</taxon>
        <taxon>Phaeotrichales</taxon>
        <taxon>Phaeotrichaceae</taxon>
        <taxon>Trichodelitschia</taxon>
    </lineage>
</organism>
<dbReference type="InterPro" id="IPR013087">
    <property type="entry name" value="Znf_C2H2_type"/>
</dbReference>
<dbReference type="GO" id="GO:0005634">
    <property type="term" value="C:nucleus"/>
    <property type="evidence" value="ECO:0007669"/>
    <property type="project" value="UniProtKB-SubCell"/>
</dbReference>
<feature type="compositionally biased region" description="Low complexity" evidence="11">
    <location>
        <begin position="585"/>
        <end position="619"/>
    </location>
</feature>
<dbReference type="Gene3D" id="3.30.160.60">
    <property type="entry name" value="Classic Zinc Finger"/>
    <property type="match status" value="2"/>
</dbReference>
<dbReference type="GO" id="GO:0051701">
    <property type="term" value="P:biological process involved in interaction with host"/>
    <property type="evidence" value="ECO:0007669"/>
    <property type="project" value="UniProtKB-ARBA"/>
</dbReference>